<evidence type="ECO:0000313" key="1">
    <source>
        <dbReference type="EMBL" id="SJM92266.1"/>
    </source>
</evidence>
<dbReference type="AlphaFoldDB" id="A0A1R4H7V9"/>
<proteinExistence type="predicted"/>
<reference evidence="2" key="1">
    <citation type="submission" date="2017-02" db="EMBL/GenBank/DDBJ databases">
        <authorList>
            <person name="Daims H."/>
        </authorList>
    </citation>
    <scope>NUCLEOTIDE SEQUENCE [LARGE SCALE GENOMIC DNA]</scope>
</reference>
<evidence type="ECO:0000313" key="2">
    <source>
        <dbReference type="Proteomes" id="UP000195667"/>
    </source>
</evidence>
<name>A0A1R4H7V9_9GAMM</name>
<protein>
    <submittedName>
        <fullName evidence="1">Uncharacterized protein</fullName>
    </submittedName>
</protein>
<dbReference type="EMBL" id="FUKI01000101">
    <property type="protein sequence ID" value="SJM92266.1"/>
    <property type="molecule type" value="Genomic_DNA"/>
</dbReference>
<organism evidence="1 2">
    <name type="scientific">Crenothrix polyspora</name>
    <dbReference type="NCBI Taxonomy" id="360316"/>
    <lineage>
        <taxon>Bacteria</taxon>
        <taxon>Pseudomonadati</taxon>
        <taxon>Pseudomonadota</taxon>
        <taxon>Gammaproteobacteria</taxon>
        <taxon>Methylococcales</taxon>
        <taxon>Crenotrichaceae</taxon>
        <taxon>Crenothrix</taxon>
    </lineage>
</organism>
<gene>
    <name evidence="1" type="ORF">CRENPOLYSF1_270027</name>
</gene>
<keyword evidence="2" id="KW-1185">Reference proteome</keyword>
<accession>A0A1R4H7V9</accession>
<dbReference type="Proteomes" id="UP000195667">
    <property type="component" value="Unassembled WGS sequence"/>
</dbReference>
<sequence>MIRIMGLLVVVSVFIAMAQPFDTIKLLELSAPQINTAQST</sequence>